<organism evidence="2 3">
    <name type="scientific">Prorocentrum cordatum</name>
    <dbReference type="NCBI Taxonomy" id="2364126"/>
    <lineage>
        <taxon>Eukaryota</taxon>
        <taxon>Sar</taxon>
        <taxon>Alveolata</taxon>
        <taxon>Dinophyceae</taxon>
        <taxon>Prorocentrales</taxon>
        <taxon>Prorocentraceae</taxon>
        <taxon>Prorocentrum</taxon>
    </lineage>
</organism>
<comment type="caution">
    <text evidence="2">The sequence shown here is derived from an EMBL/GenBank/DDBJ whole genome shotgun (WGS) entry which is preliminary data.</text>
</comment>
<feature type="compositionally biased region" description="Low complexity" evidence="1">
    <location>
        <begin position="93"/>
        <end position="110"/>
    </location>
</feature>
<evidence type="ECO:0000256" key="1">
    <source>
        <dbReference type="SAM" id="MobiDB-lite"/>
    </source>
</evidence>
<dbReference type="Proteomes" id="UP001189429">
    <property type="component" value="Unassembled WGS sequence"/>
</dbReference>
<keyword evidence="3" id="KW-1185">Reference proteome</keyword>
<reference evidence="2" key="1">
    <citation type="submission" date="2023-10" db="EMBL/GenBank/DDBJ databases">
        <authorList>
            <person name="Chen Y."/>
            <person name="Shah S."/>
            <person name="Dougan E. K."/>
            <person name="Thang M."/>
            <person name="Chan C."/>
        </authorList>
    </citation>
    <scope>NUCLEOTIDE SEQUENCE [LARGE SCALE GENOMIC DNA]</scope>
</reference>
<dbReference type="EMBL" id="CAUYUJ010000348">
    <property type="protein sequence ID" value="CAK0790059.1"/>
    <property type="molecule type" value="Genomic_DNA"/>
</dbReference>
<feature type="compositionally biased region" description="Basic and acidic residues" evidence="1">
    <location>
        <begin position="78"/>
        <end position="88"/>
    </location>
</feature>
<gene>
    <name evidence="2" type="ORF">PCOR1329_LOCUS1429</name>
</gene>
<evidence type="ECO:0000313" key="3">
    <source>
        <dbReference type="Proteomes" id="UP001189429"/>
    </source>
</evidence>
<proteinExistence type="predicted"/>
<protein>
    <submittedName>
        <fullName evidence="2">Uncharacterized protein</fullName>
    </submittedName>
</protein>
<name>A0ABN9PB76_9DINO</name>
<accession>A0ABN9PB76</accession>
<evidence type="ECO:0000313" key="2">
    <source>
        <dbReference type="EMBL" id="CAK0790059.1"/>
    </source>
</evidence>
<feature type="region of interest" description="Disordered" evidence="1">
    <location>
        <begin position="78"/>
        <end position="110"/>
    </location>
</feature>
<sequence length="155" mass="16103">MAGPEDDDRLLAGSVEAAREAAAAERLRLGRALGATVGAPPEAEEAEAVRADALCSIQHEVEHILRCVDRGRAELAAARAEHEGRGEDDTPPGAEAAAAGRRGGAATPAAGVGRARVEAWAAQAARALEEEDRRFTTVMLDTGHGLAWARLPNPT</sequence>